<feature type="compositionally biased region" description="Acidic residues" evidence="1">
    <location>
        <begin position="29"/>
        <end position="39"/>
    </location>
</feature>
<feature type="region of interest" description="Disordered" evidence="1">
    <location>
        <begin position="13"/>
        <end position="84"/>
    </location>
</feature>
<dbReference type="AlphaFoldDB" id="A0A9Q3CWL7"/>
<dbReference type="Proteomes" id="UP000765509">
    <property type="component" value="Unassembled WGS sequence"/>
</dbReference>
<evidence type="ECO:0000256" key="1">
    <source>
        <dbReference type="SAM" id="MobiDB-lite"/>
    </source>
</evidence>
<protein>
    <submittedName>
        <fullName evidence="2">Uncharacterized protein</fullName>
    </submittedName>
</protein>
<evidence type="ECO:0000313" key="2">
    <source>
        <dbReference type="EMBL" id="MBW0489737.1"/>
    </source>
</evidence>
<accession>A0A9Q3CWL7</accession>
<reference evidence="2" key="1">
    <citation type="submission" date="2021-03" db="EMBL/GenBank/DDBJ databases">
        <title>Draft genome sequence of rust myrtle Austropuccinia psidii MF-1, a brazilian biotype.</title>
        <authorList>
            <person name="Quecine M.C."/>
            <person name="Pachon D.M.R."/>
            <person name="Bonatelli M.L."/>
            <person name="Correr F.H."/>
            <person name="Franceschini L.M."/>
            <person name="Leite T.F."/>
            <person name="Margarido G.R.A."/>
            <person name="Almeida C.A."/>
            <person name="Ferrarezi J.A."/>
            <person name="Labate C.A."/>
        </authorList>
    </citation>
    <scope>NUCLEOTIDE SEQUENCE</scope>
    <source>
        <strain evidence="2">MF-1</strain>
    </source>
</reference>
<proteinExistence type="predicted"/>
<keyword evidence="3" id="KW-1185">Reference proteome</keyword>
<dbReference type="EMBL" id="AVOT02010236">
    <property type="protein sequence ID" value="MBW0489737.1"/>
    <property type="molecule type" value="Genomic_DNA"/>
</dbReference>
<gene>
    <name evidence="2" type="ORF">O181_029452</name>
</gene>
<name>A0A9Q3CWL7_9BASI</name>
<sequence length="84" mass="9270">MNTRISTFFSSLLSGYPGLSKEPKSSLGEGEEEEGEESVEEKRYDENEVESALEASFKVPKGLNPSFSNQPLVSKAEPSLHNMM</sequence>
<evidence type="ECO:0000313" key="3">
    <source>
        <dbReference type="Proteomes" id="UP000765509"/>
    </source>
</evidence>
<organism evidence="2 3">
    <name type="scientific">Austropuccinia psidii MF-1</name>
    <dbReference type="NCBI Taxonomy" id="1389203"/>
    <lineage>
        <taxon>Eukaryota</taxon>
        <taxon>Fungi</taxon>
        <taxon>Dikarya</taxon>
        <taxon>Basidiomycota</taxon>
        <taxon>Pucciniomycotina</taxon>
        <taxon>Pucciniomycetes</taxon>
        <taxon>Pucciniales</taxon>
        <taxon>Sphaerophragmiaceae</taxon>
        <taxon>Austropuccinia</taxon>
    </lineage>
</organism>
<comment type="caution">
    <text evidence="2">The sequence shown here is derived from an EMBL/GenBank/DDBJ whole genome shotgun (WGS) entry which is preliminary data.</text>
</comment>